<protein>
    <submittedName>
        <fullName evidence="1">Uncharacterized protein</fullName>
    </submittedName>
</protein>
<sequence length="105" mass="12407">MFEFTLNRTVLRTPLVVPDYRVTVISIPGRNYRTHQSPEPALRSRCKHSNMVEEFGDLFLDGEYYKSPVSHHLYMPRAKQRNNSQKQQVFSPWKMNSDLIYVGLF</sequence>
<evidence type="ECO:0000313" key="1">
    <source>
        <dbReference type="EMBL" id="MPC60988.1"/>
    </source>
</evidence>
<dbReference type="EMBL" id="VSRR010018101">
    <property type="protein sequence ID" value="MPC60988.1"/>
    <property type="molecule type" value="Genomic_DNA"/>
</dbReference>
<gene>
    <name evidence="1" type="ORF">E2C01_055050</name>
</gene>
<accession>A0A5B7GVJ7</accession>
<dbReference type="AlphaFoldDB" id="A0A5B7GVJ7"/>
<organism evidence="1 2">
    <name type="scientific">Portunus trituberculatus</name>
    <name type="common">Swimming crab</name>
    <name type="synonym">Neptunus trituberculatus</name>
    <dbReference type="NCBI Taxonomy" id="210409"/>
    <lineage>
        <taxon>Eukaryota</taxon>
        <taxon>Metazoa</taxon>
        <taxon>Ecdysozoa</taxon>
        <taxon>Arthropoda</taxon>
        <taxon>Crustacea</taxon>
        <taxon>Multicrustacea</taxon>
        <taxon>Malacostraca</taxon>
        <taxon>Eumalacostraca</taxon>
        <taxon>Eucarida</taxon>
        <taxon>Decapoda</taxon>
        <taxon>Pleocyemata</taxon>
        <taxon>Brachyura</taxon>
        <taxon>Eubrachyura</taxon>
        <taxon>Portunoidea</taxon>
        <taxon>Portunidae</taxon>
        <taxon>Portuninae</taxon>
        <taxon>Portunus</taxon>
    </lineage>
</organism>
<keyword evidence="2" id="KW-1185">Reference proteome</keyword>
<name>A0A5B7GVJ7_PORTR</name>
<comment type="caution">
    <text evidence="1">The sequence shown here is derived from an EMBL/GenBank/DDBJ whole genome shotgun (WGS) entry which is preliminary data.</text>
</comment>
<evidence type="ECO:0000313" key="2">
    <source>
        <dbReference type="Proteomes" id="UP000324222"/>
    </source>
</evidence>
<reference evidence="1 2" key="1">
    <citation type="submission" date="2019-05" db="EMBL/GenBank/DDBJ databases">
        <title>Another draft genome of Portunus trituberculatus and its Hox gene families provides insights of decapod evolution.</title>
        <authorList>
            <person name="Jeong J.-H."/>
            <person name="Song I."/>
            <person name="Kim S."/>
            <person name="Choi T."/>
            <person name="Kim D."/>
            <person name="Ryu S."/>
            <person name="Kim W."/>
        </authorList>
    </citation>
    <scope>NUCLEOTIDE SEQUENCE [LARGE SCALE GENOMIC DNA]</scope>
    <source>
        <tissue evidence="1">Muscle</tissue>
    </source>
</reference>
<dbReference type="Proteomes" id="UP000324222">
    <property type="component" value="Unassembled WGS sequence"/>
</dbReference>
<proteinExistence type="predicted"/>